<organism evidence="2 3">
    <name type="scientific">Pseudomonas syringae pv. aceris</name>
    <dbReference type="NCBI Taxonomy" id="199198"/>
    <lineage>
        <taxon>Bacteria</taxon>
        <taxon>Pseudomonadati</taxon>
        <taxon>Pseudomonadota</taxon>
        <taxon>Gammaproteobacteria</taxon>
        <taxon>Pseudomonadales</taxon>
        <taxon>Pseudomonadaceae</taxon>
        <taxon>Pseudomonas</taxon>
        <taxon>Pseudomonas syringae</taxon>
    </lineage>
</organism>
<accession>A0A0P9JHK8</accession>
<gene>
    <name evidence="2" type="ORF">ALO91_03065</name>
</gene>
<feature type="signal peptide" evidence="1">
    <location>
        <begin position="1"/>
        <end position="17"/>
    </location>
</feature>
<proteinExistence type="predicted"/>
<name>A0A0P9JHK8_PSESX</name>
<evidence type="ECO:0000313" key="2">
    <source>
        <dbReference type="EMBL" id="KPW15575.1"/>
    </source>
</evidence>
<dbReference type="AlphaFoldDB" id="A0A0P9JHK8"/>
<dbReference type="Proteomes" id="UP000050297">
    <property type="component" value="Unassembled WGS sequence"/>
</dbReference>
<feature type="chain" id="PRO_5006160276" evidence="1">
    <location>
        <begin position="18"/>
        <end position="120"/>
    </location>
</feature>
<sequence length="120" mass="12392">AAATAPMVAAVSASALAGMAHNGMDNIPKEGTWLLDGGERVLNPNQNRDLTKYLADKAGSGTGGAPSFTINAPVNVQAQPGMTNADAAKQGSAISSALEAQLGQFLDREMRQGGRLWRRA</sequence>
<evidence type="ECO:0000313" key="3">
    <source>
        <dbReference type="Proteomes" id="UP000050297"/>
    </source>
</evidence>
<keyword evidence="1" id="KW-0732">Signal</keyword>
<reference evidence="2 3" key="1">
    <citation type="submission" date="2015-09" db="EMBL/GenBank/DDBJ databases">
        <title>Genome announcement of multiple Pseudomonas syringae strains.</title>
        <authorList>
            <person name="Thakur S."/>
            <person name="Wang P.W."/>
            <person name="Gong Y."/>
            <person name="Weir B.S."/>
            <person name="Guttman D.S."/>
        </authorList>
    </citation>
    <scope>NUCLEOTIDE SEQUENCE [LARGE SCALE GENOMIC DNA]</scope>
    <source>
        <strain evidence="2 3">ICMP2802</strain>
    </source>
</reference>
<protein>
    <submittedName>
        <fullName evidence="2">Lambda family phage tail tape measure protein</fullName>
    </submittedName>
</protein>
<dbReference type="PATRIC" id="fig|199198.5.peg.4358"/>
<feature type="non-terminal residue" evidence="2">
    <location>
        <position position="1"/>
    </location>
</feature>
<dbReference type="EMBL" id="LJPM01000423">
    <property type="protein sequence ID" value="KPW15575.1"/>
    <property type="molecule type" value="Genomic_DNA"/>
</dbReference>
<comment type="caution">
    <text evidence="2">The sequence shown here is derived from an EMBL/GenBank/DDBJ whole genome shotgun (WGS) entry which is preliminary data.</text>
</comment>
<evidence type="ECO:0000256" key="1">
    <source>
        <dbReference type="SAM" id="SignalP"/>
    </source>
</evidence>